<keyword evidence="4" id="KW-1185">Reference proteome</keyword>
<dbReference type="Proteomes" id="UP000289738">
    <property type="component" value="Chromosome A03"/>
</dbReference>
<comment type="caution">
    <text evidence="3">The sequence shown here is derived from an EMBL/GenBank/DDBJ whole genome shotgun (WGS) entry which is preliminary data.</text>
</comment>
<feature type="region of interest" description="Disordered" evidence="1">
    <location>
        <begin position="34"/>
        <end position="85"/>
    </location>
</feature>
<dbReference type="PANTHER" id="PTHR35482">
    <property type="entry name" value="CYTOCHROME C OXIDASE SUBUNIT"/>
    <property type="match status" value="1"/>
</dbReference>
<keyword evidence="2" id="KW-0472">Membrane</keyword>
<keyword evidence="2" id="KW-0812">Transmembrane</keyword>
<evidence type="ECO:0000313" key="3">
    <source>
        <dbReference type="EMBL" id="RYR69771.1"/>
    </source>
</evidence>
<dbReference type="PANTHER" id="PTHR35482:SF1">
    <property type="entry name" value="CYTOCHROME C OXIDASE SUBUNIT"/>
    <property type="match status" value="1"/>
</dbReference>
<dbReference type="Gene3D" id="1.25.40.10">
    <property type="entry name" value="Tetratricopeptide repeat domain"/>
    <property type="match status" value="1"/>
</dbReference>
<evidence type="ECO:0000256" key="1">
    <source>
        <dbReference type="SAM" id="MobiDB-lite"/>
    </source>
</evidence>
<dbReference type="EMBL" id="SDMP01000003">
    <property type="protein sequence ID" value="RYR69771.1"/>
    <property type="molecule type" value="Genomic_DNA"/>
</dbReference>
<feature type="transmembrane region" description="Helical" evidence="2">
    <location>
        <begin position="406"/>
        <end position="425"/>
    </location>
</feature>
<keyword evidence="2" id="KW-1133">Transmembrane helix</keyword>
<proteinExistence type="predicted"/>
<reference evidence="3 4" key="1">
    <citation type="submission" date="2019-01" db="EMBL/GenBank/DDBJ databases">
        <title>Sequencing of cultivated peanut Arachis hypogaea provides insights into genome evolution and oil improvement.</title>
        <authorList>
            <person name="Chen X."/>
        </authorList>
    </citation>
    <scope>NUCLEOTIDE SEQUENCE [LARGE SCALE GENOMIC DNA]</scope>
    <source>
        <strain evidence="4">cv. Fuhuasheng</strain>
        <tissue evidence="3">Leaves</tissue>
    </source>
</reference>
<evidence type="ECO:0000256" key="2">
    <source>
        <dbReference type="SAM" id="Phobius"/>
    </source>
</evidence>
<organism evidence="3 4">
    <name type="scientific">Arachis hypogaea</name>
    <name type="common">Peanut</name>
    <dbReference type="NCBI Taxonomy" id="3818"/>
    <lineage>
        <taxon>Eukaryota</taxon>
        <taxon>Viridiplantae</taxon>
        <taxon>Streptophyta</taxon>
        <taxon>Embryophyta</taxon>
        <taxon>Tracheophyta</taxon>
        <taxon>Spermatophyta</taxon>
        <taxon>Magnoliopsida</taxon>
        <taxon>eudicotyledons</taxon>
        <taxon>Gunneridae</taxon>
        <taxon>Pentapetalae</taxon>
        <taxon>rosids</taxon>
        <taxon>fabids</taxon>
        <taxon>Fabales</taxon>
        <taxon>Fabaceae</taxon>
        <taxon>Papilionoideae</taxon>
        <taxon>50 kb inversion clade</taxon>
        <taxon>dalbergioids sensu lato</taxon>
        <taxon>Dalbergieae</taxon>
        <taxon>Pterocarpus clade</taxon>
        <taxon>Arachis</taxon>
    </lineage>
</organism>
<evidence type="ECO:0000313" key="4">
    <source>
        <dbReference type="Proteomes" id="UP000289738"/>
    </source>
</evidence>
<dbReference type="Gramene" id="arahy.Tifrunner.gnm2.ann2.Ah03g079000.1">
    <property type="protein sequence ID" value="arahy.Tifrunner.gnm2.ann2.Ah03g079000.1-CDS"/>
    <property type="gene ID" value="arahy.Tifrunner.gnm2.ann2.Ah03g079000"/>
</dbReference>
<name>A0A445E2X6_ARAHY</name>
<dbReference type="AlphaFoldDB" id="A0A445E2X6"/>
<feature type="compositionally biased region" description="Basic and acidic residues" evidence="1">
    <location>
        <begin position="66"/>
        <end position="85"/>
    </location>
</feature>
<protein>
    <submittedName>
        <fullName evidence="3">Uncharacterized protein</fullName>
    </submittedName>
</protein>
<accession>A0A445E2X6</accession>
<gene>
    <name evidence="3" type="ORF">Ahy_A03g016322</name>
</gene>
<sequence length="429" mass="47763">MASWFSSLRIFPSQANTRVPSTTSFRAPKLCSCALGPQNAEPSEPEPEPETAPVDPVKLAFSKAKAYKESSNKSKKEDSVVEKKELPDSVKIAMEKVKNYKQNKSQIGTTQGLQGVSEKVSGNNVVVDNGGGKKEELSVSRIDFVGLDFADKKSTRGLPAGLVPISDSFSDSDFSEVELIVGDTSKFDAETDSKRDQANQDGSELYKPKVSTWGVFPRPNDISKTFGGGRTIRPGEVLETEEERAAKDARTKQLLAAYKKKTGLVIDPKLKSECEEALKEGDLLMNSGKLKEALPYYDKVMDNLPFQSELHGLAALQWSICQDSLSRSDEARLMYEKLQSHPNAKVNKRARQFMYSFQAMEMMKVNTGSPFYLKNTGYQNYFDAFVEDKQRYTQDGVAQENAMTQAFLYIIFLVSPIFVVLLIALQKRI</sequence>
<dbReference type="InterPro" id="IPR011990">
    <property type="entry name" value="TPR-like_helical_dom_sf"/>
</dbReference>